<dbReference type="eggNOG" id="COG4627">
    <property type="taxonomic scope" value="Bacteria"/>
</dbReference>
<keyword evidence="4" id="KW-0808">Transferase</keyword>
<dbReference type="HOGENOM" id="CLU_304788_0_0_7"/>
<dbReference type="PANTHER" id="PTHR43685">
    <property type="entry name" value="GLYCOSYLTRANSFERASE"/>
    <property type="match status" value="1"/>
</dbReference>
<dbReference type="InterPro" id="IPR050834">
    <property type="entry name" value="Glycosyltransf_2"/>
</dbReference>
<dbReference type="InterPro" id="IPR013216">
    <property type="entry name" value="Methyltransf_11"/>
</dbReference>
<sequence>MLGITIVTPSFNQAPFLEQCIDSILSQNYPDLEYIIMDGGSTDGSVDIIKKYERHLAYWQSCPDSGQYNAINEGFRQARNPIMGWLNSDDMLHKDGLSVVNEVFCRLPEVEFLTSKRIGFDVNGDLASYDYLSQTWCHDLLLSKELILKYSLFIMQEGTFWRRRLWEKVGGRLDTSWSLAADFELWLRMSRHAALHTVNALTGGFRCYSMEQRCNKNRDEYIEQCCQIIDREIALELPPATHRSTPPPLIDYPLREKPAHFEVLTKREHPRISIVTPSFNQKQYLEECIDSVLSQNYPNLEYIVMDGGSTDGSAEIIQKYARHLNYWQSRKDYGQYHAVNTGFLISTGEVMAWLNSDDKYHPGAFWLVSDAFDSLPELKWLTGSPTLWDKEGNASGFDSQPPSWCREKYLQGKVHSPFIQQESTFWRRSLWLEAGARLASDFPFAADMELWARFFRHAQLHTLHAPLGGFRSHPGEGQRSEVASQQYAQEAERIVARERAFFSANQTELQPPPPPLLVRDVVSCAGSRITEENFGFFSYSRSIHFPYFAGCDTELYGRVIDPRSCNLKTYQELLAYSFLRHNFPKGSRVLVIADHASPIVSATRRYYECWSVPAAPGAAPNPAVPCKDVAAQLGSFSAELPDAYFQLVIGSFALETGARSEGRWRDICRDIDRVLTPDGHALHCFDLKAGENGFESHPLLPFLFRHEAPCSRFVPFQQAALDPFVFFRSEEPASPGLEPVRWLSYNVLRPKGYAAYGVTNESPAPPSAEQHAAPSPAPERACDETAARAAAVAPQEPEPPRRLHIGGETPAVGWEILNIAAGPHVDHVGNANDLSRFTAATFQEIYASHILEHLDYQRELLSTLKEWHRVLKPFGTLYLSVPDLDVLARLLLDKERLNVDDRFAVMRIMFGGHMNQHDFHATGLNEDFLTYFLNEAGFLMPRRVERLEMFRDTSSMEFKGELISLNMVARKLPG</sequence>
<feature type="domain" description="Methyltransferase type 11" evidence="3">
    <location>
        <begin position="827"/>
        <end position="878"/>
    </location>
</feature>
<name>B5EDT4_CITBB</name>
<evidence type="ECO:0000256" key="1">
    <source>
        <dbReference type="SAM" id="MobiDB-lite"/>
    </source>
</evidence>
<dbReference type="SUPFAM" id="SSF53335">
    <property type="entry name" value="S-adenosyl-L-methionine-dependent methyltransferases"/>
    <property type="match status" value="1"/>
</dbReference>
<dbReference type="PANTHER" id="PTHR43685:SF11">
    <property type="entry name" value="GLYCOSYLTRANSFERASE TAGX-RELATED"/>
    <property type="match status" value="1"/>
</dbReference>
<dbReference type="Gene3D" id="3.40.50.150">
    <property type="entry name" value="Vaccinia Virus protein VP39"/>
    <property type="match status" value="1"/>
</dbReference>
<organism evidence="4 5">
    <name type="scientific">Citrifermentans bemidjiense (strain ATCC BAA-1014 / DSM 16622 / JCM 12645 / Bem)</name>
    <name type="common">Geobacter bemidjiensis</name>
    <dbReference type="NCBI Taxonomy" id="404380"/>
    <lineage>
        <taxon>Bacteria</taxon>
        <taxon>Pseudomonadati</taxon>
        <taxon>Thermodesulfobacteriota</taxon>
        <taxon>Desulfuromonadia</taxon>
        <taxon>Geobacterales</taxon>
        <taxon>Geobacteraceae</taxon>
        <taxon>Citrifermentans</taxon>
    </lineage>
</organism>
<protein>
    <submittedName>
        <fullName evidence="4">Glycosyltransferase, WfgS family</fullName>
    </submittedName>
</protein>
<feature type="domain" description="Glycosyltransferase 2-like" evidence="2">
    <location>
        <begin position="5"/>
        <end position="115"/>
    </location>
</feature>
<dbReference type="Pfam" id="PF00535">
    <property type="entry name" value="Glycos_transf_2"/>
    <property type="match status" value="2"/>
</dbReference>
<dbReference type="GO" id="GO:0008757">
    <property type="term" value="F:S-adenosylmethionine-dependent methyltransferase activity"/>
    <property type="evidence" value="ECO:0007669"/>
    <property type="project" value="InterPro"/>
</dbReference>
<dbReference type="KEGG" id="gbm:Gbem_3720"/>
<feature type="domain" description="Glycosyltransferase 2-like" evidence="2">
    <location>
        <begin position="273"/>
        <end position="364"/>
    </location>
</feature>
<dbReference type="CAZy" id="GT2">
    <property type="family name" value="Glycosyltransferase Family 2"/>
</dbReference>
<dbReference type="RefSeq" id="WP_012532149.1">
    <property type="nucleotide sequence ID" value="NC_011146.1"/>
</dbReference>
<feature type="region of interest" description="Disordered" evidence="1">
    <location>
        <begin position="758"/>
        <end position="781"/>
    </location>
</feature>
<gene>
    <name evidence="4" type="ordered locus">Gbem_3720</name>
</gene>
<keyword evidence="5" id="KW-1185">Reference proteome</keyword>
<dbReference type="Gene3D" id="3.90.550.10">
    <property type="entry name" value="Spore Coat Polysaccharide Biosynthesis Protein SpsA, Chain A"/>
    <property type="match status" value="2"/>
</dbReference>
<dbReference type="AlphaFoldDB" id="B5EDT4"/>
<evidence type="ECO:0000313" key="4">
    <source>
        <dbReference type="EMBL" id="ACH40712.1"/>
    </source>
</evidence>
<dbReference type="Proteomes" id="UP000008825">
    <property type="component" value="Chromosome"/>
</dbReference>
<reference evidence="4 5" key="1">
    <citation type="submission" date="2008-07" db="EMBL/GenBank/DDBJ databases">
        <title>Complete sequence of Geobacter bemidjiensis BEM.</title>
        <authorList>
            <consortium name="US DOE Joint Genome Institute"/>
            <person name="Lucas S."/>
            <person name="Copeland A."/>
            <person name="Lapidus A."/>
            <person name="Glavina del Rio T."/>
            <person name="Dalin E."/>
            <person name="Tice H."/>
            <person name="Bruce D."/>
            <person name="Goodwin L."/>
            <person name="Pitluck S."/>
            <person name="Kiss H."/>
            <person name="Brettin T."/>
            <person name="Detter J.C."/>
            <person name="Han C."/>
            <person name="Kuske C.R."/>
            <person name="Schmutz J."/>
            <person name="Larimer F."/>
            <person name="Land M."/>
            <person name="Hauser L."/>
            <person name="Kyrpides N."/>
            <person name="Lykidis A."/>
            <person name="Lovley D."/>
            <person name="Richardson P."/>
        </authorList>
    </citation>
    <scope>NUCLEOTIDE SEQUENCE [LARGE SCALE GENOMIC DNA]</scope>
    <source>
        <strain evidence="5">ATCC BAA-1014 / DSM 16622 / JCM 12645 / Bem</strain>
    </source>
</reference>
<dbReference type="eggNOG" id="COG1216">
    <property type="taxonomic scope" value="Bacteria"/>
</dbReference>
<dbReference type="InterPro" id="IPR001173">
    <property type="entry name" value="Glyco_trans_2-like"/>
</dbReference>
<reference evidence="4 5" key="2">
    <citation type="journal article" date="2010" name="BMC Genomics">
        <title>The genome of Geobacter bemidjiensis, exemplar for the subsurface clade of Geobacter species that predominate in Fe(III)-reducing subsurface environments.</title>
        <authorList>
            <person name="Aklujkar M."/>
            <person name="Young N.D."/>
            <person name="Holmes D."/>
            <person name="Chavan M."/>
            <person name="Risso C."/>
            <person name="Kiss H.E."/>
            <person name="Han C.S."/>
            <person name="Land M.L."/>
            <person name="Lovley D.R."/>
        </authorList>
    </citation>
    <scope>NUCLEOTIDE SEQUENCE [LARGE SCALE GENOMIC DNA]</scope>
    <source>
        <strain evidence="5">ATCC BAA-1014 / DSM 16622 / JCM 12645 / Bem</strain>
    </source>
</reference>
<evidence type="ECO:0000313" key="5">
    <source>
        <dbReference type="Proteomes" id="UP000008825"/>
    </source>
</evidence>
<dbReference type="CDD" id="cd06433">
    <property type="entry name" value="GT_2_WfgS_like"/>
    <property type="match status" value="2"/>
</dbReference>
<dbReference type="InterPro" id="IPR029044">
    <property type="entry name" value="Nucleotide-diphossugar_trans"/>
</dbReference>
<evidence type="ECO:0000259" key="2">
    <source>
        <dbReference type="Pfam" id="PF00535"/>
    </source>
</evidence>
<accession>B5EDT4</accession>
<dbReference type="STRING" id="404380.Gbem_3720"/>
<dbReference type="Pfam" id="PF08241">
    <property type="entry name" value="Methyltransf_11"/>
    <property type="match status" value="1"/>
</dbReference>
<dbReference type="InterPro" id="IPR029063">
    <property type="entry name" value="SAM-dependent_MTases_sf"/>
</dbReference>
<proteinExistence type="predicted"/>
<evidence type="ECO:0000259" key="3">
    <source>
        <dbReference type="Pfam" id="PF08241"/>
    </source>
</evidence>
<dbReference type="EMBL" id="CP001124">
    <property type="protein sequence ID" value="ACH40712.1"/>
    <property type="molecule type" value="Genomic_DNA"/>
</dbReference>
<dbReference type="SUPFAM" id="SSF53448">
    <property type="entry name" value="Nucleotide-diphospho-sugar transferases"/>
    <property type="match status" value="2"/>
</dbReference>